<evidence type="ECO:0000313" key="2">
    <source>
        <dbReference type="EMBL" id="MXQ06745.1"/>
    </source>
</evidence>
<evidence type="ECO:0000256" key="1">
    <source>
        <dbReference type="SAM" id="MobiDB-lite"/>
    </source>
</evidence>
<feature type="region of interest" description="Disordered" evidence="1">
    <location>
        <begin position="1"/>
        <end position="168"/>
    </location>
</feature>
<comment type="caution">
    <text evidence="2">The sequence shown here is derived from an EMBL/GenBank/DDBJ whole genome shotgun (WGS) entry which is preliminary data.</text>
</comment>
<gene>
    <name evidence="2" type="ORF">GQ651_02685</name>
</gene>
<keyword evidence="3" id="KW-1185">Reference proteome</keyword>
<feature type="compositionally biased region" description="Low complexity" evidence="1">
    <location>
        <begin position="110"/>
        <end position="149"/>
    </location>
</feature>
<dbReference type="EMBL" id="WUPT01000001">
    <property type="protein sequence ID" value="MXQ06745.1"/>
    <property type="molecule type" value="Genomic_DNA"/>
</dbReference>
<name>A0A7C9IRA0_9RHOB</name>
<dbReference type="RefSeq" id="WP_160762668.1">
    <property type="nucleotide sequence ID" value="NZ_WUPT01000001.1"/>
</dbReference>
<accession>A0A7C9IRA0</accession>
<reference evidence="2 3" key="2">
    <citation type="submission" date="2020-03" db="EMBL/GenBank/DDBJ databases">
        <title>Kangsaoukella pontilimi gen. nov., sp. nov., a new member of the family Rhodobacteraceae isolated from a tidal mudflat.</title>
        <authorList>
            <person name="Kim I.S."/>
        </authorList>
    </citation>
    <scope>NUCLEOTIDE SEQUENCE [LARGE SCALE GENOMIC DNA]</scope>
    <source>
        <strain evidence="2 3">GH1-50</strain>
    </source>
</reference>
<sequence length="168" mass="17032">MLSPVSVPTAPVKPVGAEAASAPSQTQQPPAAATTGEAGPANLRAETLRAVDAVKQSTLPPKLREGETNEGRQKARDLPAGPPPAFKETLLEQQARTALEPPDLLSEIVSGEAAEASEDSAATESSETAGGGTDEAQAPEAARAEAGFAESRRLSEPAAPGTSVDVRS</sequence>
<protein>
    <submittedName>
        <fullName evidence="2">Uncharacterized protein</fullName>
    </submittedName>
</protein>
<feature type="compositionally biased region" description="Low complexity" evidence="1">
    <location>
        <begin position="17"/>
        <end position="41"/>
    </location>
</feature>
<dbReference type="Proteomes" id="UP000480350">
    <property type="component" value="Unassembled WGS sequence"/>
</dbReference>
<reference evidence="2 3" key="1">
    <citation type="submission" date="2019-12" db="EMBL/GenBank/DDBJ databases">
        <authorList>
            <person name="Lee S.D."/>
        </authorList>
    </citation>
    <scope>NUCLEOTIDE SEQUENCE [LARGE SCALE GENOMIC DNA]</scope>
    <source>
        <strain evidence="2 3">GH1-50</strain>
    </source>
</reference>
<proteinExistence type="predicted"/>
<feature type="compositionally biased region" description="Basic and acidic residues" evidence="1">
    <location>
        <begin position="62"/>
        <end position="77"/>
    </location>
</feature>
<organism evidence="2 3">
    <name type="scientific">Kangsaoukella pontilimi</name>
    <dbReference type="NCBI Taxonomy" id="2691042"/>
    <lineage>
        <taxon>Bacteria</taxon>
        <taxon>Pseudomonadati</taxon>
        <taxon>Pseudomonadota</taxon>
        <taxon>Alphaproteobacteria</taxon>
        <taxon>Rhodobacterales</taxon>
        <taxon>Paracoccaceae</taxon>
        <taxon>Kangsaoukella</taxon>
    </lineage>
</organism>
<evidence type="ECO:0000313" key="3">
    <source>
        <dbReference type="Proteomes" id="UP000480350"/>
    </source>
</evidence>
<dbReference type="AlphaFoldDB" id="A0A7C9IRA0"/>